<gene>
    <name evidence="1" type="ORF">EV646_101275</name>
</gene>
<sequence length="109" mass="11823">MTWLRRLHEAAARQELTMLRDRLTPNFASLEPALHAAVDQHAAAIRDILGLTAGRAGPVELAAYARGVRDVAADQGWQTGRIDWVTIRLLAAVSLALPSQSPVHDLPAI</sequence>
<dbReference type="Proteomes" id="UP000295573">
    <property type="component" value="Unassembled WGS sequence"/>
</dbReference>
<dbReference type="RefSeq" id="WP_132143043.1">
    <property type="nucleotide sequence ID" value="NZ_SLWR01000001.1"/>
</dbReference>
<reference evidence="1 2" key="1">
    <citation type="journal article" date="2015" name="Stand. Genomic Sci.">
        <title>Genomic Encyclopedia of Bacterial and Archaeal Type Strains, Phase III: the genomes of soil and plant-associated and newly described type strains.</title>
        <authorList>
            <person name="Whitman W.B."/>
            <person name="Woyke T."/>
            <person name="Klenk H.P."/>
            <person name="Zhou Y."/>
            <person name="Lilburn T.G."/>
            <person name="Beck B.J."/>
            <person name="De Vos P."/>
            <person name="Vandamme P."/>
            <person name="Eisen J.A."/>
            <person name="Garrity G."/>
            <person name="Hugenholtz P."/>
            <person name="Kyrpides N.C."/>
        </authorList>
    </citation>
    <scope>NUCLEOTIDE SEQUENCE [LARGE SCALE GENOMIC DNA]</scope>
    <source>
        <strain evidence="1 2">VKM Ac-2541</strain>
    </source>
</reference>
<dbReference type="EMBL" id="SLWR01000001">
    <property type="protein sequence ID" value="TCO51292.1"/>
    <property type="molecule type" value="Genomic_DNA"/>
</dbReference>
<accession>A0A4R2J1I0</accession>
<keyword evidence="2" id="KW-1185">Reference proteome</keyword>
<proteinExistence type="predicted"/>
<evidence type="ECO:0000313" key="2">
    <source>
        <dbReference type="Proteomes" id="UP000295573"/>
    </source>
</evidence>
<organism evidence="1 2">
    <name type="scientific">Kribbella antiqua</name>
    <dbReference type="NCBI Taxonomy" id="2512217"/>
    <lineage>
        <taxon>Bacteria</taxon>
        <taxon>Bacillati</taxon>
        <taxon>Actinomycetota</taxon>
        <taxon>Actinomycetes</taxon>
        <taxon>Propionibacteriales</taxon>
        <taxon>Kribbellaceae</taxon>
        <taxon>Kribbella</taxon>
    </lineage>
</organism>
<comment type="caution">
    <text evidence="1">The sequence shown here is derived from an EMBL/GenBank/DDBJ whole genome shotgun (WGS) entry which is preliminary data.</text>
</comment>
<protein>
    <submittedName>
        <fullName evidence="1">Uncharacterized protein</fullName>
    </submittedName>
</protein>
<dbReference type="Pfam" id="PF19939">
    <property type="entry name" value="DUF6401"/>
    <property type="match status" value="1"/>
</dbReference>
<dbReference type="AlphaFoldDB" id="A0A4R2J1I0"/>
<evidence type="ECO:0000313" key="1">
    <source>
        <dbReference type="EMBL" id="TCO51292.1"/>
    </source>
</evidence>
<dbReference type="InterPro" id="IPR045647">
    <property type="entry name" value="DUF6401"/>
</dbReference>
<dbReference type="OrthoDB" id="3831302at2"/>
<name>A0A4R2J1I0_9ACTN</name>